<dbReference type="Gene3D" id="3.40.50.1240">
    <property type="entry name" value="Phosphoglycerate mutase-like"/>
    <property type="match status" value="1"/>
</dbReference>
<organism evidence="6 7">
    <name type="scientific">Porcisia hertigi</name>
    <dbReference type="NCBI Taxonomy" id="2761500"/>
    <lineage>
        <taxon>Eukaryota</taxon>
        <taxon>Discoba</taxon>
        <taxon>Euglenozoa</taxon>
        <taxon>Kinetoplastea</taxon>
        <taxon>Metakinetoplastina</taxon>
        <taxon>Trypanosomatida</taxon>
        <taxon>Trypanosomatidae</taxon>
        <taxon>Leishmaniinae</taxon>
        <taxon>Porcisia</taxon>
    </lineage>
</organism>
<keyword evidence="7" id="KW-1185">Reference proteome</keyword>
<comment type="similarity">
    <text evidence="1">Belongs to the histidine acid phosphatase family.</text>
</comment>
<dbReference type="OrthoDB" id="258392at2759"/>
<evidence type="ECO:0008006" key="8">
    <source>
        <dbReference type="Google" id="ProtNLM"/>
    </source>
</evidence>
<feature type="signal peptide" evidence="5">
    <location>
        <begin position="1"/>
        <end position="29"/>
    </location>
</feature>
<gene>
    <name evidence="6" type="ORF">JKF63_03693</name>
</gene>
<dbReference type="InterPro" id="IPR050645">
    <property type="entry name" value="Histidine_acid_phosphatase"/>
</dbReference>
<dbReference type="RefSeq" id="XP_067755932.1">
    <property type="nucleotide sequence ID" value="XM_067899693.1"/>
</dbReference>
<dbReference type="PANTHER" id="PTHR11567:SF110">
    <property type="entry name" value="2-PHOSPHOXYLOSE PHOSPHATASE 1"/>
    <property type="match status" value="1"/>
</dbReference>
<keyword evidence="4" id="KW-0812">Transmembrane</keyword>
<dbReference type="EMBL" id="JAFJZO010000028">
    <property type="protein sequence ID" value="KAG5500598.1"/>
    <property type="molecule type" value="Genomic_DNA"/>
</dbReference>
<evidence type="ECO:0000256" key="4">
    <source>
        <dbReference type="SAM" id="Phobius"/>
    </source>
</evidence>
<evidence type="ECO:0000256" key="3">
    <source>
        <dbReference type="SAM" id="MobiDB-lite"/>
    </source>
</evidence>
<dbReference type="InterPro" id="IPR000560">
    <property type="entry name" value="His_Pase_clade-2"/>
</dbReference>
<accession>A0A836IH82</accession>
<evidence type="ECO:0000256" key="2">
    <source>
        <dbReference type="ARBA" id="ARBA00022801"/>
    </source>
</evidence>
<evidence type="ECO:0000256" key="1">
    <source>
        <dbReference type="ARBA" id="ARBA00005375"/>
    </source>
</evidence>
<evidence type="ECO:0000313" key="6">
    <source>
        <dbReference type="EMBL" id="KAG5500598.1"/>
    </source>
</evidence>
<feature type="compositionally biased region" description="Basic and acidic residues" evidence="3">
    <location>
        <begin position="530"/>
        <end position="545"/>
    </location>
</feature>
<keyword evidence="5" id="KW-0732">Signal</keyword>
<evidence type="ECO:0000313" key="7">
    <source>
        <dbReference type="Proteomes" id="UP000674318"/>
    </source>
</evidence>
<dbReference type="CDD" id="cd07061">
    <property type="entry name" value="HP_HAP_like"/>
    <property type="match status" value="1"/>
</dbReference>
<reference evidence="6 7" key="1">
    <citation type="submission" date="2021-02" db="EMBL/GenBank/DDBJ databases">
        <title>Porcisia hertigi Genome sequencing and assembly.</title>
        <authorList>
            <person name="Almutairi H."/>
            <person name="Gatherer D."/>
        </authorList>
    </citation>
    <scope>NUCLEOTIDE SEQUENCE [LARGE SCALE GENOMIC DNA]</scope>
    <source>
        <strain evidence="6 7">C119</strain>
    </source>
</reference>
<feature type="transmembrane region" description="Helical" evidence="4">
    <location>
        <begin position="490"/>
        <end position="515"/>
    </location>
</feature>
<dbReference type="Proteomes" id="UP000674318">
    <property type="component" value="Chromosome 28"/>
</dbReference>
<proteinExistence type="inferred from homology"/>
<comment type="caution">
    <text evidence="6">The sequence shown here is derived from an EMBL/GenBank/DDBJ whole genome shotgun (WGS) entry which is preliminary data.</text>
</comment>
<keyword evidence="4" id="KW-1133">Transmembrane helix</keyword>
<dbReference type="Pfam" id="PF00328">
    <property type="entry name" value="His_Phos_2"/>
    <property type="match status" value="1"/>
</dbReference>
<feature type="region of interest" description="Disordered" evidence="3">
    <location>
        <begin position="526"/>
        <end position="545"/>
    </location>
</feature>
<keyword evidence="4" id="KW-0472">Membrane</keyword>
<sequence>MPVVWSSQLPRRVHRLCVLVTATALLVVACVPAPSRCSVEWVLQQVQVLHRHGSRSAAPSHNITDICGSTPCGYLNPEGETMMRNVGSFLRKRYTTDLTVVDEPFLPSQGYDLDVVASRSTDVLRTLQSAELFLAGMFPDTSRLIPAIHTVPTDEDMMLFTFSQPWVDLYAMHAEAAQVARMNPVVDRYFPDWAVLRDLGKVLWSEDYCSDYARRMMCVVTLFDIAAAKRSVGELPAAAAARYDDLHAIVAAWFRYMWYYDPSNTLSVQQGGRGQLFLQQVLTNIDDFVADRNKFKVMHYSGHDISVAAVWGTLGDSSVYAMQPTYAQTFVLELVKSATTGEHGVRVLRGWPGQSPDTGFTFSWDSKWKLHCRRSDGTSYAAEDNLCPLEDFRRYVAGTAGTDPRGMCLLDAETSAVLSCPTGAAEQTSAVALSASCSRYRAVCPAYACESGYVLSAPDLRCRCASADCRVPGGGAEPVTVQMTGVAGGAAAGIAIATFCLGGLFSVLATVLIMLMVRRRGDGSLTGSVRSDKSMAPDHVEHERM</sequence>
<feature type="chain" id="PRO_5032339693" description="Membrane-bound acid phosphatase" evidence="5">
    <location>
        <begin position="30"/>
        <end position="545"/>
    </location>
</feature>
<keyword evidence="2" id="KW-0378">Hydrolase</keyword>
<dbReference type="PANTHER" id="PTHR11567">
    <property type="entry name" value="ACID PHOSPHATASE-RELATED"/>
    <property type="match status" value="1"/>
</dbReference>
<dbReference type="SUPFAM" id="SSF53254">
    <property type="entry name" value="Phosphoglycerate mutase-like"/>
    <property type="match status" value="1"/>
</dbReference>
<name>A0A836IH82_9TRYP</name>
<dbReference type="KEGG" id="phet:94289770"/>
<dbReference type="GO" id="GO:0016791">
    <property type="term" value="F:phosphatase activity"/>
    <property type="evidence" value="ECO:0007669"/>
    <property type="project" value="TreeGrafter"/>
</dbReference>
<dbReference type="GeneID" id="94289770"/>
<protein>
    <recommendedName>
        <fullName evidence="8">Membrane-bound acid phosphatase</fullName>
    </recommendedName>
</protein>
<dbReference type="InterPro" id="IPR029033">
    <property type="entry name" value="His_PPase_superfam"/>
</dbReference>
<dbReference type="AlphaFoldDB" id="A0A836IH82"/>
<evidence type="ECO:0000256" key="5">
    <source>
        <dbReference type="SAM" id="SignalP"/>
    </source>
</evidence>